<dbReference type="Proteomes" id="UP000235145">
    <property type="component" value="Unassembled WGS sequence"/>
</dbReference>
<protein>
    <submittedName>
        <fullName evidence="1">Uncharacterized protein</fullName>
    </submittedName>
</protein>
<gene>
    <name evidence="1" type="ORF">LSAT_V11C900484450</name>
</gene>
<evidence type="ECO:0000313" key="1">
    <source>
        <dbReference type="EMBL" id="KAJ0186657.1"/>
    </source>
</evidence>
<sequence>MPNSTSRDRVKDNRMRRDSTSWQTNLASRVNWKLTLTWTLTWSRSEDLETAAAAVDSRFPLKSAATSRMIMLLGPPSSRMWINRFVESTFRNLNKSLKILNYLEKRRSSFTNKDSHMFDFLMVKILI</sequence>
<proteinExistence type="predicted"/>
<organism evidence="1 2">
    <name type="scientific">Lactuca sativa</name>
    <name type="common">Garden lettuce</name>
    <dbReference type="NCBI Taxonomy" id="4236"/>
    <lineage>
        <taxon>Eukaryota</taxon>
        <taxon>Viridiplantae</taxon>
        <taxon>Streptophyta</taxon>
        <taxon>Embryophyta</taxon>
        <taxon>Tracheophyta</taxon>
        <taxon>Spermatophyta</taxon>
        <taxon>Magnoliopsida</taxon>
        <taxon>eudicotyledons</taxon>
        <taxon>Gunneridae</taxon>
        <taxon>Pentapetalae</taxon>
        <taxon>asterids</taxon>
        <taxon>campanulids</taxon>
        <taxon>Asterales</taxon>
        <taxon>Asteraceae</taxon>
        <taxon>Cichorioideae</taxon>
        <taxon>Cichorieae</taxon>
        <taxon>Lactucinae</taxon>
        <taxon>Lactuca</taxon>
    </lineage>
</organism>
<dbReference type="EMBL" id="NBSK02000009">
    <property type="protein sequence ID" value="KAJ0186657.1"/>
    <property type="molecule type" value="Genomic_DNA"/>
</dbReference>
<keyword evidence="2" id="KW-1185">Reference proteome</keyword>
<accession>A0A9R1UGH2</accession>
<comment type="caution">
    <text evidence="1">The sequence shown here is derived from an EMBL/GenBank/DDBJ whole genome shotgun (WGS) entry which is preliminary data.</text>
</comment>
<dbReference type="AlphaFoldDB" id="A0A9R1UGH2"/>
<name>A0A9R1UGH2_LACSA</name>
<reference evidence="1 2" key="1">
    <citation type="journal article" date="2017" name="Nat. Commun.">
        <title>Genome assembly with in vitro proximity ligation data and whole-genome triplication in lettuce.</title>
        <authorList>
            <person name="Reyes-Chin-Wo S."/>
            <person name="Wang Z."/>
            <person name="Yang X."/>
            <person name="Kozik A."/>
            <person name="Arikit S."/>
            <person name="Song C."/>
            <person name="Xia L."/>
            <person name="Froenicke L."/>
            <person name="Lavelle D.O."/>
            <person name="Truco M.J."/>
            <person name="Xia R."/>
            <person name="Zhu S."/>
            <person name="Xu C."/>
            <person name="Xu H."/>
            <person name="Xu X."/>
            <person name="Cox K."/>
            <person name="Korf I."/>
            <person name="Meyers B.C."/>
            <person name="Michelmore R.W."/>
        </authorList>
    </citation>
    <scope>NUCLEOTIDE SEQUENCE [LARGE SCALE GENOMIC DNA]</scope>
    <source>
        <strain evidence="2">cv. Salinas</strain>
        <tissue evidence="1">Seedlings</tissue>
    </source>
</reference>
<evidence type="ECO:0000313" key="2">
    <source>
        <dbReference type="Proteomes" id="UP000235145"/>
    </source>
</evidence>